<proteinExistence type="predicted"/>
<keyword evidence="3" id="KW-1185">Reference proteome</keyword>
<dbReference type="Gene3D" id="2.60.120.560">
    <property type="entry name" value="Exo-inulinase, domain 1"/>
    <property type="match status" value="1"/>
</dbReference>
<gene>
    <name evidence="2" type="ORF">A9Q02_00725</name>
</gene>
<reference evidence="2 3" key="1">
    <citation type="submission" date="2016-05" db="EMBL/GenBank/DDBJ databases">
        <authorList>
            <person name="Lavstsen T."/>
            <person name="Jespersen J.S."/>
        </authorList>
    </citation>
    <scope>NUCLEOTIDE SEQUENCE [LARGE SCALE GENOMIC DNA]</scope>
    <source>
        <strain evidence="2 3">B7-9</strain>
    </source>
</reference>
<dbReference type="PROSITE" id="PS51257">
    <property type="entry name" value="PROKAR_LIPOPROTEIN"/>
    <property type="match status" value="1"/>
</dbReference>
<evidence type="ECO:0000313" key="2">
    <source>
        <dbReference type="EMBL" id="PDV99772.1"/>
    </source>
</evidence>
<evidence type="ECO:0008006" key="4">
    <source>
        <dbReference type="Google" id="ProtNLM"/>
    </source>
</evidence>
<dbReference type="RefSeq" id="WP_097651533.1">
    <property type="nucleotide sequence ID" value="NZ_LYXE01000063.1"/>
</dbReference>
<name>A0A2H3KNS6_9CHLR</name>
<dbReference type="EMBL" id="LYXE01000063">
    <property type="protein sequence ID" value="PDV99772.1"/>
    <property type="molecule type" value="Genomic_DNA"/>
</dbReference>
<sequence length="268" mass="30008">MMPRLMVILLISLLTTGCSNHATDQPSITALPTFEATLTPTMIMMTPTIVGTPTPTARELMATTQAEEARIEATTLAAQRQEVAQQVFRDDFVDNRNAWFTGVFNEVETNTIEDGFFKIAWTASGASYELYEVRELNNFIAELDCRIHEGDRKGSCSLVFGHQGELGFYKYELFEDYYRLFIIQSNAEPGILAEGDPSSVISAPGELNQLRIIREGTRIQIELNNVMLARVNDNTYPGGKVGVSTNSYSDVDKVEVWLDRFAIWSLPE</sequence>
<evidence type="ECO:0000313" key="3">
    <source>
        <dbReference type="Proteomes" id="UP000220922"/>
    </source>
</evidence>
<organism evidence="2 3">
    <name type="scientific">Candidatus Chloroploca asiatica</name>
    <dbReference type="NCBI Taxonomy" id="1506545"/>
    <lineage>
        <taxon>Bacteria</taxon>
        <taxon>Bacillati</taxon>
        <taxon>Chloroflexota</taxon>
        <taxon>Chloroflexia</taxon>
        <taxon>Chloroflexales</taxon>
        <taxon>Chloroflexineae</taxon>
        <taxon>Oscillochloridaceae</taxon>
        <taxon>Candidatus Chloroploca</taxon>
    </lineage>
</organism>
<dbReference type="AlphaFoldDB" id="A0A2H3KNS6"/>
<comment type="caution">
    <text evidence="2">The sequence shown here is derived from an EMBL/GenBank/DDBJ whole genome shotgun (WGS) entry which is preliminary data.</text>
</comment>
<accession>A0A2H3KNS6</accession>
<feature type="chain" id="PRO_5013857307" description="3-keto-disaccharide hydrolase domain-containing protein" evidence="1">
    <location>
        <begin position="23"/>
        <end position="268"/>
    </location>
</feature>
<keyword evidence="1" id="KW-0732">Signal</keyword>
<protein>
    <recommendedName>
        <fullName evidence="4">3-keto-disaccharide hydrolase domain-containing protein</fullName>
    </recommendedName>
</protein>
<dbReference type="Proteomes" id="UP000220922">
    <property type="component" value="Unassembled WGS sequence"/>
</dbReference>
<feature type="signal peptide" evidence="1">
    <location>
        <begin position="1"/>
        <end position="22"/>
    </location>
</feature>
<dbReference type="OrthoDB" id="147879at2"/>
<evidence type="ECO:0000256" key="1">
    <source>
        <dbReference type="SAM" id="SignalP"/>
    </source>
</evidence>